<dbReference type="EMBL" id="CP092866">
    <property type="protein sequence ID" value="UYV66658.1"/>
    <property type="molecule type" value="Genomic_DNA"/>
</dbReference>
<dbReference type="Proteomes" id="UP001235939">
    <property type="component" value="Chromosome 04"/>
</dbReference>
<keyword evidence="2" id="KW-1185">Reference proteome</keyword>
<accession>A0ABY6KFU4</accession>
<gene>
    <name evidence="1" type="ORF">LAZ67_4002470</name>
</gene>
<organism evidence="1 2">
    <name type="scientific">Cordylochernes scorpioides</name>
    <dbReference type="NCBI Taxonomy" id="51811"/>
    <lineage>
        <taxon>Eukaryota</taxon>
        <taxon>Metazoa</taxon>
        <taxon>Ecdysozoa</taxon>
        <taxon>Arthropoda</taxon>
        <taxon>Chelicerata</taxon>
        <taxon>Arachnida</taxon>
        <taxon>Pseudoscorpiones</taxon>
        <taxon>Cheliferoidea</taxon>
        <taxon>Chernetidae</taxon>
        <taxon>Cordylochernes</taxon>
    </lineage>
</organism>
<reference evidence="1 2" key="1">
    <citation type="submission" date="2022-01" db="EMBL/GenBank/DDBJ databases">
        <title>A chromosomal length assembly of Cordylochernes scorpioides.</title>
        <authorList>
            <person name="Zeh D."/>
            <person name="Zeh J."/>
        </authorList>
    </citation>
    <scope>NUCLEOTIDE SEQUENCE [LARGE SCALE GENOMIC DNA]</scope>
    <source>
        <strain evidence="1">IN4F17</strain>
        <tissue evidence="1">Whole Body</tissue>
    </source>
</reference>
<evidence type="ECO:0000313" key="2">
    <source>
        <dbReference type="Proteomes" id="UP001235939"/>
    </source>
</evidence>
<proteinExistence type="predicted"/>
<sequence length="220" mass="25382">MTVDESSRRKRSKDIVHVFRMKPYKDPAQQNNSSETQRLSLFLEVKFLETLQGSFSVLFSTRHLWWRFRVNSRRHLEGASDCKAYNPNTDLRICQALLGLPKFSEQILDNNLTPVIFQGILRLSLARVLKIPRNGSKCLKGDETQSLANVVFYLEGTAAQWFDNNEDIINSWTQFKTDLCEVFGQKEELTRRAEMTLKTRAQKPGETTESCIQQILSLCS</sequence>
<name>A0ABY6KFU4_9ARAC</name>
<evidence type="ECO:0008006" key="3">
    <source>
        <dbReference type="Google" id="ProtNLM"/>
    </source>
</evidence>
<protein>
    <recommendedName>
        <fullName evidence="3">Retrotransposon gag domain-containing protein</fullName>
    </recommendedName>
</protein>
<evidence type="ECO:0000313" key="1">
    <source>
        <dbReference type="EMBL" id="UYV66658.1"/>
    </source>
</evidence>